<dbReference type="SUPFAM" id="SSF48371">
    <property type="entry name" value="ARM repeat"/>
    <property type="match status" value="1"/>
</dbReference>
<gene>
    <name evidence="1" type="ORF">TNIN_214351</name>
</gene>
<dbReference type="AlphaFoldDB" id="A0A8X7BQT7"/>
<name>A0A8X7BQT7_9ARAC</name>
<protein>
    <submittedName>
        <fullName evidence="1">Uncharacterized protein</fullName>
    </submittedName>
</protein>
<dbReference type="OrthoDB" id="6437641at2759"/>
<dbReference type="InterPro" id="IPR016024">
    <property type="entry name" value="ARM-type_fold"/>
</dbReference>
<dbReference type="Proteomes" id="UP000886998">
    <property type="component" value="Unassembled WGS sequence"/>
</dbReference>
<accession>A0A8X7BQT7</accession>
<evidence type="ECO:0000313" key="2">
    <source>
        <dbReference type="Proteomes" id="UP000886998"/>
    </source>
</evidence>
<sequence>MQTKDHQIGISEERKIIKTSNTLFNGNVNGEVVLGPYKSKYTPLINKEDESETEISTGEEIPFENLTWTGKLFPDLMIFLRSLFVDSSKTRLLSVILLNFILVCAKQFGNKNNFPILSCLLNDVLRAILKFPQNADLLIRFLLPFINVCITIIPSAELPGNFLRVIVSVMVVIKAGHFENIFNHSLALHLATILQTMITWYRTSIDQSFQDQVLEVCLSIAMNCNSEIITSNFQSILTPVVYALNRNNSDLVLKALKVLQAICHLNNGFINSHFLSLRMELVHGLHHALKIPSDETKEIIFHLLTQFHDHGQNFQIQQFLMQR</sequence>
<comment type="caution">
    <text evidence="1">The sequence shown here is derived from an EMBL/GenBank/DDBJ whole genome shotgun (WGS) entry which is preliminary data.</text>
</comment>
<reference evidence="1" key="1">
    <citation type="submission" date="2020-08" db="EMBL/GenBank/DDBJ databases">
        <title>Multicomponent nature underlies the extraordinary mechanical properties of spider dragline silk.</title>
        <authorList>
            <person name="Kono N."/>
            <person name="Nakamura H."/>
            <person name="Mori M."/>
            <person name="Yoshida Y."/>
            <person name="Ohtoshi R."/>
            <person name="Malay A.D."/>
            <person name="Moran D.A.P."/>
            <person name="Tomita M."/>
            <person name="Numata K."/>
            <person name="Arakawa K."/>
        </authorList>
    </citation>
    <scope>NUCLEOTIDE SEQUENCE</scope>
</reference>
<dbReference type="EMBL" id="BMAV01002430">
    <property type="protein sequence ID" value="GFY41311.1"/>
    <property type="molecule type" value="Genomic_DNA"/>
</dbReference>
<keyword evidence="2" id="KW-1185">Reference proteome</keyword>
<organism evidence="1 2">
    <name type="scientific">Trichonephila inaurata madagascariensis</name>
    <dbReference type="NCBI Taxonomy" id="2747483"/>
    <lineage>
        <taxon>Eukaryota</taxon>
        <taxon>Metazoa</taxon>
        <taxon>Ecdysozoa</taxon>
        <taxon>Arthropoda</taxon>
        <taxon>Chelicerata</taxon>
        <taxon>Arachnida</taxon>
        <taxon>Araneae</taxon>
        <taxon>Araneomorphae</taxon>
        <taxon>Entelegynae</taxon>
        <taxon>Araneoidea</taxon>
        <taxon>Nephilidae</taxon>
        <taxon>Trichonephila</taxon>
        <taxon>Trichonephila inaurata</taxon>
    </lineage>
</organism>
<evidence type="ECO:0000313" key="1">
    <source>
        <dbReference type="EMBL" id="GFY41311.1"/>
    </source>
</evidence>
<proteinExistence type="predicted"/>